<keyword evidence="4" id="KW-0732">Signal</keyword>
<sequence length="322" mass="36625">MVIFWSLVVLVSIAAFLYHSTRAKSEDNLPPAIQSIPIIGGFIWLFHKKLEDLILKMGKKYGPITRINIGFHELVMINGSSTMKEAGRSASLTGVAEAIFVKCLKDKGMTTPDDGKEHRKFYLKNLKQFDSGRNSTEENIQVEVAQFLDRIKSHGSRVFDVKRSFNVHTINTIFSLLFGVRMEQEDREFQEFLKMIQTYMDASNPFMWICFVLPHLADWIPPSLSGKNFIKESASKFVVLVERSMGFYLESCVPNQPRNYTDALMDKIEVTTDESSVFHPSHKTWVPFITDGEPIFIQFTTSMFNNCRVVTSAASSILGSYS</sequence>
<dbReference type="GO" id="GO:0020037">
    <property type="term" value="F:heme binding"/>
    <property type="evidence" value="ECO:0007669"/>
    <property type="project" value="InterPro"/>
</dbReference>
<gene>
    <name evidence="5" type="ORF">AFUS01_LOCUS39506</name>
</gene>
<comment type="similarity">
    <text evidence="1">Belongs to the cytochrome P450 family.</text>
</comment>
<protein>
    <recommendedName>
        <fullName evidence="7">Cytochrome P450</fullName>
    </recommendedName>
</protein>
<dbReference type="GO" id="GO:0005737">
    <property type="term" value="C:cytoplasm"/>
    <property type="evidence" value="ECO:0007669"/>
    <property type="project" value="TreeGrafter"/>
</dbReference>
<feature type="signal peptide" evidence="4">
    <location>
        <begin position="1"/>
        <end position="23"/>
    </location>
</feature>
<evidence type="ECO:0000313" key="5">
    <source>
        <dbReference type="EMBL" id="CAG7829649.1"/>
    </source>
</evidence>
<dbReference type="Proteomes" id="UP000708208">
    <property type="component" value="Unassembled WGS sequence"/>
</dbReference>
<dbReference type="AlphaFoldDB" id="A0A8J2PQM8"/>
<dbReference type="GO" id="GO:0016712">
    <property type="term" value="F:oxidoreductase activity, acting on paired donors, with incorporation or reduction of molecular oxygen, reduced flavin or flavoprotein as one donor, and incorporation of one atom of oxygen"/>
    <property type="evidence" value="ECO:0007669"/>
    <property type="project" value="TreeGrafter"/>
</dbReference>
<dbReference type="EMBL" id="CAJVCH010552399">
    <property type="protein sequence ID" value="CAG7829649.1"/>
    <property type="molecule type" value="Genomic_DNA"/>
</dbReference>
<evidence type="ECO:0000256" key="1">
    <source>
        <dbReference type="ARBA" id="ARBA00010617"/>
    </source>
</evidence>
<accession>A0A8J2PQM8</accession>
<dbReference type="OrthoDB" id="1055148at2759"/>
<dbReference type="InterPro" id="IPR050182">
    <property type="entry name" value="Cytochrome_P450_fam2"/>
</dbReference>
<dbReference type="GO" id="GO:0006805">
    <property type="term" value="P:xenobiotic metabolic process"/>
    <property type="evidence" value="ECO:0007669"/>
    <property type="project" value="TreeGrafter"/>
</dbReference>
<comment type="caution">
    <text evidence="5">The sequence shown here is derived from an EMBL/GenBank/DDBJ whole genome shotgun (WGS) entry which is preliminary data.</text>
</comment>
<dbReference type="PANTHER" id="PTHR24300:SF375">
    <property type="entry name" value="CYTOCHROME P450 FAMILY"/>
    <property type="match status" value="1"/>
</dbReference>
<proteinExistence type="inferred from homology"/>
<evidence type="ECO:0000256" key="3">
    <source>
        <dbReference type="ARBA" id="ARBA00023004"/>
    </source>
</evidence>
<keyword evidence="3" id="KW-0408">Iron</keyword>
<keyword evidence="6" id="KW-1185">Reference proteome</keyword>
<dbReference type="Pfam" id="PF00067">
    <property type="entry name" value="p450"/>
    <property type="match status" value="1"/>
</dbReference>
<keyword evidence="2" id="KW-0479">Metal-binding</keyword>
<feature type="chain" id="PRO_5035144330" description="Cytochrome P450" evidence="4">
    <location>
        <begin position="24"/>
        <end position="322"/>
    </location>
</feature>
<dbReference type="PANTHER" id="PTHR24300">
    <property type="entry name" value="CYTOCHROME P450 508A4-RELATED"/>
    <property type="match status" value="1"/>
</dbReference>
<dbReference type="GO" id="GO:0005506">
    <property type="term" value="F:iron ion binding"/>
    <property type="evidence" value="ECO:0007669"/>
    <property type="project" value="InterPro"/>
</dbReference>
<name>A0A8J2PQM8_9HEXA</name>
<evidence type="ECO:0000313" key="6">
    <source>
        <dbReference type="Proteomes" id="UP000708208"/>
    </source>
</evidence>
<dbReference type="InterPro" id="IPR001128">
    <property type="entry name" value="Cyt_P450"/>
</dbReference>
<organism evidence="5 6">
    <name type="scientific">Allacma fusca</name>
    <dbReference type="NCBI Taxonomy" id="39272"/>
    <lineage>
        <taxon>Eukaryota</taxon>
        <taxon>Metazoa</taxon>
        <taxon>Ecdysozoa</taxon>
        <taxon>Arthropoda</taxon>
        <taxon>Hexapoda</taxon>
        <taxon>Collembola</taxon>
        <taxon>Symphypleona</taxon>
        <taxon>Sminthuridae</taxon>
        <taxon>Allacma</taxon>
    </lineage>
</organism>
<evidence type="ECO:0000256" key="4">
    <source>
        <dbReference type="SAM" id="SignalP"/>
    </source>
</evidence>
<evidence type="ECO:0000256" key="2">
    <source>
        <dbReference type="ARBA" id="ARBA00022723"/>
    </source>
</evidence>
<reference evidence="5" key="1">
    <citation type="submission" date="2021-06" db="EMBL/GenBank/DDBJ databases">
        <authorList>
            <person name="Hodson N. C."/>
            <person name="Mongue J. A."/>
            <person name="Jaron S. K."/>
        </authorList>
    </citation>
    <scope>NUCLEOTIDE SEQUENCE</scope>
</reference>
<dbReference type="GO" id="GO:0006082">
    <property type="term" value="P:organic acid metabolic process"/>
    <property type="evidence" value="ECO:0007669"/>
    <property type="project" value="TreeGrafter"/>
</dbReference>
<evidence type="ECO:0008006" key="7">
    <source>
        <dbReference type="Google" id="ProtNLM"/>
    </source>
</evidence>